<name>A0A415DTT6_9FIRM</name>
<organism evidence="1 2">
    <name type="scientific">Emergencia timonensis</name>
    <dbReference type="NCBI Taxonomy" id="1776384"/>
    <lineage>
        <taxon>Bacteria</taxon>
        <taxon>Bacillati</taxon>
        <taxon>Bacillota</taxon>
        <taxon>Clostridia</taxon>
        <taxon>Peptostreptococcales</taxon>
        <taxon>Anaerovoracaceae</taxon>
        <taxon>Emergencia</taxon>
    </lineage>
</organism>
<dbReference type="RefSeq" id="WP_067536016.1">
    <property type="nucleotide sequence ID" value="NZ_AP025567.1"/>
</dbReference>
<proteinExistence type="predicted"/>
<dbReference type="Proteomes" id="UP000284841">
    <property type="component" value="Unassembled WGS sequence"/>
</dbReference>
<dbReference type="STRING" id="1776384.GCA_900086585_01500"/>
<reference evidence="1 2" key="1">
    <citation type="submission" date="2018-08" db="EMBL/GenBank/DDBJ databases">
        <title>A genome reference for cultivated species of the human gut microbiota.</title>
        <authorList>
            <person name="Zou Y."/>
            <person name="Xue W."/>
            <person name="Luo G."/>
        </authorList>
    </citation>
    <scope>NUCLEOTIDE SEQUENCE [LARGE SCALE GENOMIC DNA]</scope>
    <source>
        <strain evidence="1 2">AM07-24</strain>
    </source>
</reference>
<accession>A0A415DTT6</accession>
<keyword evidence="2" id="KW-1185">Reference proteome</keyword>
<dbReference type="AlphaFoldDB" id="A0A415DTT6"/>
<gene>
    <name evidence="1" type="ORF">DW099_19015</name>
</gene>
<dbReference type="GeneID" id="83003879"/>
<sequence>MEMEKRPYDDIERYGGLMEICTHCNRFERRYDFDTFTMSDYQSCENCRHWGPDDRCLVK</sequence>
<dbReference type="OrthoDB" id="2087512at2"/>
<evidence type="ECO:0000313" key="1">
    <source>
        <dbReference type="EMBL" id="RHJ83409.1"/>
    </source>
</evidence>
<dbReference type="EMBL" id="QRMS01000009">
    <property type="protein sequence ID" value="RHJ83409.1"/>
    <property type="molecule type" value="Genomic_DNA"/>
</dbReference>
<evidence type="ECO:0000313" key="2">
    <source>
        <dbReference type="Proteomes" id="UP000284841"/>
    </source>
</evidence>
<protein>
    <submittedName>
        <fullName evidence="1">Uncharacterized protein</fullName>
    </submittedName>
</protein>
<comment type="caution">
    <text evidence="1">The sequence shown here is derived from an EMBL/GenBank/DDBJ whole genome shotgun (WGS) entry which is preliminary data.</text>
</comment>